<evidence type="ECO:0000313" key="10">
    <source>
        <dbReference type="EMBL" id="CAK4032838.1"/>
    </source>
</evidence>
<evidence type="ECO:0000256" key="5">
    <source>
        <dbReference type="ARBA" id="ARBA00022833"/>
    </source>
</evidence>
<dbReference type="Proteomes" id="UP001296104">
    <property type="component" value="Unassembled WGS sequence"/>
</dbReference>
<dbReference type="Gene3D" id="3.40.50.1220">
    <property type="entry name" value="TPP-binding domain"/>
    <property type="match status" value="1"/>
</dbReference>
<evidence type="ECO:0000256" key="6">
    <source>
        <dbReference type="ARBA" id="ARBA00023027"/>
    </source>
</evidence>
<keyword evidence="11" id="KW-1185">Reference proteome</keyword>
<evidence type="ECO:0000256" key="1">
    <source>
        <dbReference type="ARBA" id="ARBA00001947"/>
    </source>
</evidence>
<accession>A0AAI8Z5K2</accession>
<dbReference type="InterPro" id="IPR029035">
    <property type="entry name" value="DHS-like_NAD/FAD-binding_dom"/>
</dbReference>
<feature type="region of interest" description="Disordered" evidence="8">
    <location>
        <begin position="1"/>
        <end position="20"/>
    </location>
</feature>
<feature type="compositionally biased region" description="Basic and acidic residues" evidence="8">
    <location>
        <begin position="47"/>
        <end position="62"/>
    </location>
</feature>
<evidence type="ECO:0000256" key="7">
    <source>
        <dbReference type="PROSITE-ProRule" id="PRU00236"/>
    </source>
</evidence>
<dbReference type="GO" id="GO:0005634">
    <property type="term" value="C:nucleus"/>
    <property type="evidence" value="ECO:0007669"/>
    <property type="project" value="TreeGrafter"/>
</dbReference>
<feature type="active site" description="Proton acceptor" evidence="7">
    <location>
        <position position="301"/>
    </location>
</feature>
<dbReference type="AlphaFoldDB" id="A0AAI8Z5K2"/>
<comment type="similarity">
    <text evidence="2">Belongs to the sirtuin family. Class I subfamily.</text>
</comment>
<reference evidence="10" key="1">
    <citation type="submission" date="2023-11" db="EMBL/GenBank/DDBJ databases">
        <authorList>
            <person name="Alioto T."/>
            <person name="Alioto T."/>
            <person name="Gomez Garrido J."/>
        </authorList>
    </citation>
    <scope>NUCLEOTIDE SEQUENCE</scope>
</reference>
<feature type="compositionally biased region" description="Polar residues" evidence="8">
    <location>
        <begin position="538"/>
        <end position="549"/>
    </location>
</feature>
<comment type="caution">
    <text evidence="10">The sequence shown here is derived from an EMBL/GenBank/DDBJ whole genome shotgun (WGS) entry which is preliminary data.</text>
</comment>
<dbReference type="InterPro" id="IPR026590">
    <property type="entry name" value="Ssirtuin_cat_dom"/>
</dbReference>
<feature type="binding site" evidence="7">
    <location>
        <position position="309"/>
    </location>
    <ligand>
        <name>Zn(2+)</name>
        <dbReference type="ChEBI" id="CHEBI:29105"/>
    </ligand>
</feature>
<dbReference type="InterPro" id="IPR050134">
    <property type="entry name" value="NAD-dep_sirtuin_deacylases"/>
</dbReference>
<dbReference type="PANTHER" id="PTHR11085:SF9">
    <property type="entry name" value="NAD-DEPENDENT PROTEIN DEACETYLASE SIRTUIN-1"/>
    <property type="match status" value="1"/>
</dbReference>
<dbReference type="InterPro" id="IPR026591">
    <property type="entry name" value="Sirtuin_cat_small_dom_sf"/>
</dbReference>
<gene>
    <name evidence="10" type="ORF">LECACI_7A007996</name>
</gene>
<dbReference type="SUPFAM" id="SSF52467">
    <property type="entry name" value="DHS-like NAD/FAD-binding domain"/>
    <property type="match status" value="1"/>
</dbReference>
<dbReference type="PROSITE" id="PS50305">
    <property type="entry name" value="SIRTUIN"/>
    <property type="match status" value="1"/>
</dbReference>
<keyword evidence="4 7" id="KW-0479">Metal-binding</keyword>
<feature type="domain" description="Deacetylase sirtuin-type" evidence="9">
    <location>
        <begin position="173"/>
        <end position="467"/>
    </location>
</feature>
<keyword evidence="5 7" id="KW-0862">Zinc</keyword>
<organism evidence="10 11">
    <name type="scientific">Lecanosticta acicola</name>
    <dbReference type="NCBI Taxonomy" id="111012"/>
    <lineage>
        <taxon>Eukaryota</taxon>
        <taxon>Fungi</taxon>
        <taxon>Dikarya</taxon>
        <taxon>Ascomycota</taxon>
        <taxon>Pezizomycotina</taxon>
        <taxon>Dothideomycetes</taxon>
        <taxon>Dothideomycetidae</taxon>
        <taxon>Mycosphaerellales</taxon>
        <taxon>Mycosphaerellaceae</taxon>
        <taxon>Lecanosticta</taxon>
    </lineage>
</organism>
<feature type="binding site" evidence="7">
    <location>
        <position position="333"/>
    </location>
    <ligand>
        <name>Zn(2+)</name>
        <dbReference type="ChEBI" id="CHEBI:29105"/>
    </ligand>
</feature>
<dbReference type="GO" id="GO:0046970">
    <property type="term" value="F:histone H4K16 deacetylase activity, NAD-dependent"/>
    <property type="evidence" value="ECO:0007669"/>
    <property type="project" value="TreeGrafter"/>
</dbReference>
<name>A0AAI8Z5K2_9PEZI</name>
<sequence length="549" mass="61811">MAVPTLLPSEATPLDAGRKRRHSEFIDLTVDDGVATAERAPATNPESETRQDGSADHVKQETEGEEYDDGGDDGDQDDEDERTLWEQMVDHFEDQPFTNDGSTGVSVEQAAALRAQLRQVGPEEFFEQTLDAMTPAQLGTVFGLDPSLAVADEETFLRVLGVAVMRTFYRRQKLQNYNTIDDAAELLKRSRNITVITGAGISTSLGIPDFRSRGTGFYEKIREMGYSDPEEVFDIRNFDENPGIFYSLAGDILPDQKRFSPTHAFIRLLQDEDKLQTNYTQNIDNLEELAGIDANRIIQCHGSFASASCRKCHFQVKGTEIFDDIRAQRVAQCKRCIEDIRKAEQAARPPRKRKKSRSRYSSSDSDEDDDIPQPGVMKPDITFFGEQLPNTFFDRFTQRDAQQTDLVIVMGSSLKVAPVSEMPNHLPHAVPHIYISREPIKHVEFDIQLLGNCDDVVFELCRRAGWQLQHEMLPAGFQVTVHPENLHHHWRLTPRAQAVCAAELEDEEEEAPEEIQESLVPEEVNRKGQAQALPCAPPTQTSPEVPSRK</sequence>
<dbReference type="Pfam" id="PF02146">
    <property type="entry name" value="SIR2"/>
    <property type="match status" value="1"/>
</dbReference>
<dbReference type="InterPro" id="IPR003000">
    <property type="entry name" value="Sirtuin"/>
</dbReference>
<keyword evidence="6" id="KW-0520">NAD</keyword>
<dbReference type="GO" id="GO:0070403">
    <property type="term" value="F:NAD+ binding"/>
    <property type="evidence" value="ECO:0007669"/>
    <property type="project" value="InterPro"/>
</dbReference>
<evidence type="ECO:0000259" key="9">
    <source>
        <dbReference type="PROSITE" id="PS50305"/>
    </source>
</evidence>
<dbReference type="GO" id="GO:0046872">
    <property type="term" value="F:metal ion binding"/>
    <property type="evidence" value="ECO:0007669"/>
    <property type="project" value="UniProtKB-KW"/>
</dbReference>
<feature type="region of interest" description="Disordered" evidence="8">
    <location>
        <begin position="25"/>
        <end position="79"/>
    </location>
</feature>
<feature type="compositionally biased region" description="Acidic residues" evidence="8">
    <location>
        <begin position="63"/>
        <end position="79"/>
    </location>
</feature>
<proteinExistence type="inferred from homology"/>
<protein>
    <submittedName>
        <fullName evidence="10">Related to histone deacetylase SIR2</fullName>
    </submittedName>
</protein>
<evidence type="ECO:0000256" key="3">
    <source>
        <dbReference type="ARBA" id="ARBA00022679"/>
    </source>
</evidence>
<feature type="binding site" evidence="7">
    <location>
        <position position="312"/>
    </location>
    <ligand>
        <name>Zn(2+)</name>
        <dbReference type="ChEBI" id="CHEBI:29105"/>
    </ligand>
</feature>
<feature type="binding site" evidence="7">
    <location>
        <position position="336"/>
    </location>
    <ligand>
        <name>Zn(2+)</name>
        <dbReference type="ChEBI" id="CHEBI:29105"/>
    </ligand>
</feature>
<evidence type="ECO:0000313" key="11">
    <source>
        <dbReference type="Proteomes" id="UP001296104"/>
    </source>
</evidence>
<dbReference type="PANTHER" id="PTHR11085">
    <property type="entry name" value="NAD-DEPENDENT PROTEIN DEACYLASE SIRTUIN-5, MITOCHONDRIAL-RELATED"/>
    <property type="match status" value="1"/>
</dbReference>
<evidence type="ECO:0000256" key="8">
    <source>
        <dbReference type="SAM" id="MobiDB-lite"/>
    </source>
</evidence>
<comment type="cofactor">
    <cofactor evidence="1">
        <name>Zn(2+)</name>
        <dbReference type="ChEBI" id="CHEBI:29105"/>
    </cofactor>
</comment>
<feature type="region of interest" description="Disordered" evidence="8">
    <location>
        <begin position="505"/>
        <end position="549"/>
    </location>
</feature>
<keyword evidence="3" id="KW-0808">Transferase</keyword>
<feature type="compositionally biased region" description="Acidic residues" evidence="8">
    <location>
        <begin position="505"/>
        <end position="516"/>
    </location>
</feature>
<dbReference type="EMBL" id="CAVMBE010000071">
    <property type="protein sequence ID" value="CAK4032838.1"/>
    <property type="molecule type" value="Genomic_DNA"/>
</dbReference>
<dbReference type="Gene3D" id="3.30.1600.10">
    <property type="entry name" value="SIR2/SIRT2 'Small Domain"/>
    <property type="match status" value="1"/>
</dbReference>
<feature type="region of interest" description="Disordered" evidence="8">
    <location>
        <begin position="344"/>
        <end position="376"/>
    </location>
</feature>
<feature type="compositionally biased region" description="Basic residues" evidence="8">
    <location>
        <begin position="349"/>
        <end position="358"/>
    </location>
</feature>
<evidence type="ECO:0000256" key="2">
    <source>
        <dbReference type="ARBA" id="ARBA00006924"/>
    </source>
</evidence>
<evidence type="ECO:0000256" key="4">
    <source>
        <dbReference type="ARBA" id="ARBA00022723"/>
    </source>
</evidence>